<dbReference type="GO" id="GO:0006383">
    <property type="term" value="P:transcription by RNA polymerase III"/>
    <property type="evidence" value="ECO:0007669"/>
    <property type="project" value="TreeGrafter"/>
</dbReference>
<accession>A0A0C3LH58</accession>
<feature type="compositionally biased region" description="Basic and acidic residues" evidence="4">
    <location>
        <begin position="748"/>
        <end position="757"/>
    </location>
</feature>
<dbReference type="EMBL" id="KN822949">
    <property type="protein sequence ID" value="KIO33303.1"/>
    <property type="molecule type" value="Genomic_DNA"/>
</dbReference>
<name>A0A0C3LH58_9AGAM</name>
<evidence type="ECO:0000313" key="6">
    <source>
        <dbReference type="Proteomes" id="UP000054248"/>
    </source>
</evidence>
<feature type="region of interest" description="Disordered" evidence="4">
    <location>
        <begin position="660"/>
        <end position="698"/>
    </location>
</feature>
<dbReference type="GO" id="GO:0005634">
    <property type="term" value="C:nucleus"/>
    <property type="evidence" value="ECO:0007669"/>
    <property type="project" value="UniProtKB-SubCell"/>
</dbReference>
<dbReference type="GO" id="GO:0000127">
    <property type="term" value="C:transcription factor TFIIIC complex"/>
    <property type="evidence" value="ECO:0007669"/>
    <property type="project" value="TreeGrafter"/>
</dbReference>
<dbReference type="InterPro" id="IPR052416">
    <property type="entry name" value="GTF3C_component"/>
</dbReference>
<dbReference type="Proteomes" id="UP000054248">
    <property type="component" value="Unassembled WGS sequence"/>
</dbReference>
<evidence type="ECO:0000256" key="4">
    <source>
        <dbReference type="SAM" id="MobiDB-lite"/>
    </source>
</evidence>
<keyword evidence="2" id="KW-0804">Transcription</keyword>
<reference evidence="5 6" key="1">
    <citation type="submission" date="2014-04" db="EMBL/GenBank/DDBJ databases">
        <authorList>
            <consortium name="DOE Joint Genome Institute"/>
            <person name="Kuo A."/>
            <person name="Girlanda M."/>
            <person name="Perotto S."/>
            <person name="Kohler A."/>
            <person name="Nagy L.G."/>
            <person name="Floudas D."/>
            <person name="Copeland A."/>
            <person name="Barry K.W."/>
            <person name="Cichocki N."/>
            <person name="Veneault-Fourrey C."/>
            <person name="LaButti K."/>
            <person name="Lindquist E.A."/>
            <person name="Lipzen A."/>
            <person name="Lundell T."/>
            <person name="Morin E."/>
            <person name="Murat C."/>
            <person name="Sun H."/>
            <person name="Tunlid A."/>
            <person name="Henrissat B."/>
            <person name="Grigoriev I.V."/>
            <person name="Hibbett D.S."/>
            <person name="Martin F."/>
            <person name="Nordberg H.P."/>
            <person name="Cantor M.N."/>
            <person name="Hua S.X."/>
        </authorList>
    </citation>
    <scope>NUCLEOTIDE SEQUENCE [LARGE SCALE GENOMIC DNA]</scope>
    <source>
        <strain evidence="5 6">MUT 4182</strain>
    </source>
</reference>
<dbReference type="SMART" id="SM00320">
    <property type="entry name" value="WD40"/>
    <property type="match status" value="5"/>
</dbReference>
<evidence type="ECO:0000256" key="2">
    <source>
        <dbReference type="ARBA" id="ARBA00023163"/>
    </source>
</evidence>
<evidence type="ECO:0000256" key="3">
    <source>
        <dbReference type="ARBA" id="ARBA00023242"/>
    </source>
</evidence>
<keyword evidence="6" id="KW-1185">Reference proteome</keyword>
<feature type="region of interest" description="Disordered" evidence="4">
    <location>
        <begin position="736"/>
        <end position="763"/>
    </location>
</feature>
<feature type="compositionally biased region" description="Low complexity" evidence="4">
    <location>
        <begin position="689"/>
        <end position="698"/>
    </location>
</feature>
<dbReference type="HOGENOM" id="CLU_019415_0_0_1"/>
<gene>
    <name evidence="5" type="ORF">M407DRAFT_17857</name>
</gene>
<dbReference type="OrthoDB" id="4703at2759"/>
<dbReference type="STRING" id="1051891.A0A0C3LH58"/>
<dbReference type="PANTHER" id="PTHR15052">
    <property type="entry name" value="RNA POLYMERASE III TRANSCRIPTION INITIATION FACTOR COMPLEX SUBUNIT"/>
    <property type="match status" value="1"/>
</dbReference>
<evidence type="ECO:0000313" key="5">
    <source>
        <dbReference type="EMBL" id="KIO33303.1"/>
    </source>
</evidence>
<sequence length="763" mass="83653">MVHLRKRASKVSYSKTYSFGSDEEQGPSTSKKRGYETDGSESAFSAGSQVNEPSEESEPISDNADGESPETDPEAQPASGSDLEVEHSPGKKKASNHSYGTPQKGTGLQTLLAPQRHPIYLRSEPTTRLTRQPSLFQNDATVGVLKQREDTADWWTDVVGPGPLWKFVEDKAWFKESASTTEDTHVQAQPSLNDRYCLRSRVYSSVTISLGDVNILTLQEAAIYLPNSSLSAPDSQICCYLGPFGNQNPRQLAMFDSAKISEHFDFNNKSHVFNAGAPIWALDWCPANDPEQKRQYLAVGPCSSRNFKMPLGTRVTSQSPACIQIWSLHPSEGPSPEIAAEDSGAVDCEMVLCVDCGPVLCLKWCPLPSDDPEQEGGSSSTRLRKLGILGGVFADGSLQFFAVPNPEDLRQTDAYTALDPSAGSLPVFVRLNKTLLRIELEESPIWSFDWANGETVAVGTTGGTVLVYHIKDHIFSQVTDTLLPSFAKPVHQSGIRSLSWVRAPPSDSLGRFMPTEDPTMICSVGYDGEIFMTDTRDQSSTSMGRYRDVINTVTFSSWAGGCIIPESDSVKWFNYSPAAFGRGRHIFSTTGPIWDVATSDFHPFVAVAASDGALRISNMLRVSRKGYSTPKFIYKIYQMEYNKRTGEYRMLERFYATGPDHLRASQPQPAPANKGKKQKKATEQEAESKSSSSSSWPPEAGILCASWNPNGLTKCQLLASATASGLCRIDNLWSLGRENKRGPAGMGKGKEKGRGEEMEVDDE</sequence>
<dbReference type="InterPro" id="IPR036322">
    <property type="entry name" value="WD40_repeat_dom_sf"/>
</dbReference>
<dbReference type="AlphaFoldDB" id="A0A0C3LH58"/>
<organism evidence="5 6">
    <name type="scientific">Tulasnella calospora MUT 4182</name>
    <dbReference type="NCBI Taxonomy" id="1051891"/>
    <lineage>
        <taxon>Eukaryota</taxon>
        <taxon>Fungi</taxon>
        <taxon>Dikarya</taxon>
        <taxon>Basidiomycota</taxon>
        <taxon>Agaricomycotina</taxon>
        <taxon>Agaricomycetes</taxon>
        <taxon>Cantharellales</taxon>
        <taxon>Tulasnellaceae</taxon>
        <taxon>Tulasnella</taxon>
    </lineage>
</organism>
<feature type="compositionally biased region" description="Polar residues" evidence="4">
    <location>
        <begin position="96"/>
        <end position="109"/>
    </location>
</feature>
<proteinExistence type="predicted"/>
<dbReference type="Gene3D" id="2.130.10.10">
    <property type="entry name" value="YVTN repeat-like/Quinoprotein amine dehydrogenase"/>
    <property type="match status" value="2"/>
</dbReference>
<evidence type="ECO:0000256" key="1">
    <source>
        <dbReference type="ARBA" id="ARBA00004123"/>
    </source>
</evidence>
<keyword evidence="3" id="KW-0539">Nucleus</keyword>
<reference evidence="6" key="2">
    <citation type="submission" date="2015-01" db="EMBL/GenBank/DDBJ databases">
        <title>Evolutionary Origins and Diversification of the Mycorrhizal Mutualists.</title>
        <authorList>
            <consortium name="DOE Joint Genome Institute"/>
            <consortium name="Mycorrhizal Genomics Consortium"/>
            <person name="Kohler A."/>
            <person name="Kuo A."/>
            <person name="Nagy L.G."/>
            <person name="Floudas D."/>
            <person name="Copeland A."/>
            <person name="Barry K.W."/>
            <person name="Cichocki N."/>
            <person name="Veneault-Fourrey C."/>
            <person name="LaButti K."/>
            <person name="Lindquist E.A."/>
            <person name="Lipzen A."/>
            <person name="Lundell T."/>
            <person name="Morin E."/>
            <person name="Murat C."/>
            <person name="Riley R."/>
            <person name="Ohm R."/>
            <person name="Sun H."/>
            <person name="Tunlid A."/>
            <person name="Henrissat B."/>
            <person name="Grigoriev I.V."/>
            <person name="Hibbett D.S."/>
            <person name="Martin F."/>
        </authorList>
    </citation>
    <scope>NUCLEOTIDE SEQUENCE [LARGE SCALE GENOMIC DNA]</scope>
    <source>
        <strain evidence="6">MUT 4182</strain>
    </source>
</reference>
<dbReference type="PANTHER" id="PTHR15052:SF2">
    <property type="entry name" value="GENERAL TRANSCRIPTION FACTOR 3C POLYPEPTIDE 2"/>
    <property type="match status" value="1"/>
</dbReference>
<feature type="compositionally biased region" description="Acidic residues" evidence="4">
    <location>
        <begin position="53"/>
        <end position="73"/>
    </location>
</feature>
<dbReference type="InterPro" id="IPR001680">
    <property type="entry name" value="WD40_rpt"/>
</dbReference>
<protein>
    <submittedName>
        <fullName evidence="5">Uncharacterized protein</fullName>
    </submittedName>
</protein>
<feature type="compositionally biased region" description="Polar residues" evidence="4">
    <location>
        <begin position="40"/>
        <end position="52"/>
    </location>
</feature>
<feature type="region of interest" description="Disordered" evidence="4">
    <location>
        <begin position="1"/>
        <end position="116"/>
    </location>
</feature>
<comment type="subcellular location">
    <subcellularLocation>
        <location evidence="1">Nucleus</location>
    </subcellularLocation>
</comment>
<dbReference type="InterPro" id="IPR015943">
    <property type="entry name" value="WD40/YVTN_repeat-like_dom_sf"/>
</dbReference>
<dbReference type="SUPFAM" id="SSF50978">
    <property type="entry name" value="WD40 repeat-like"/>
    <property type="match status" value="1"/>
</dbReference>